<evidence type="ECO:0000256" key="3">
    <source>
        <dbReference type="ARBA" id="ARBA00022529"/>
    </source>
</evidence>
<dbReference type="AlphaFoldDB" id="A0AAW1UQW7"/>
<keyword evidence="3" id="KW-0929">Antimicrobial</keyword>
<keyword evidence="4" id="KW-0399">Innate immunity</keyword>
<comment type="subcellular location">
    <subcellularLocation>
        <location evidence="1">Secreted</location>
    </subcellularLocation>
</comment>
<dbReference type="InterPro" id="IPR036574">
    <property type="entry name" value="Scorpion_toxin-like_sf"/>
</dbReference>
<evidence type="ECO:0000256" key="7">
    <source>
        <dbReference type="ARBA" id="ARBA00023022"/>
    </source>
</evidence>
<accession>A0AAW1UQW7</accession>
<organism evidence="11 12">
    <name type="scientific">Henosepilachna vigintioctopunctata</name>
    <dbReference type="NCBI Taxonomy" id="420089"/>
    <lineage>
        <taxon>Eukaryota</taxon>
        <taxon>Metazoa</taxon>
        <taxon>Ecdysozoa</taxon>
        <taxon>Arthropoda</taxon>
        <taxon>Hexapoda</taxon>
        <taxon>Insecta</taxon>
        <taxon>Pterygota</taxon>
        <taxon>Neoptera</taxon>
        <taxon>Endopterygota</taxon>
        <taxon>Coleoptera</taxon>
        <taxon>Polyphaga</taxon>
        <taxon>Cucujiformia</taxon>
        <taxon>Coccinelloidea</taxon>
        <taxon>Coccinellidae</taxon>
        <taxon>Epilachninae</taxon>
        <taxon>Epilachnini</taxon>
        <taxon>Henosepilachna</taxon>
    </lineage>
</organism>
<evidence type="ECO:0000256" key="2">
    <source>
        <dbReference type="ARBA" id="ARBA00022525"/>
    </source>
</evidence>
<dbReference type="PROSITE" id="PS51378">
    <property type="entry name" value="INVERT_DEFENSINS"/>
    <property type="match status" value="1"/>
</dbReference>
<evidence type="ECO:0000259" key="10">
    <source>
        <dbReference type="PROSITE" id="PS51378"/>
    </source>
</evidence>
<dbReference type="GO" id="GO:0050830">
    <property type="term" value="P:defense response to Gram-positive bacterium"/>
    <property type="evidence" value="ECO:0007669"/>
    <property type="project" value="UniProtKB-ARBA"/>
</dbReference>
<keyword evidence="5" id="KW-0391">Immunity</keyword>
<dbReference type="GO" id="GO:0045087">
    <property type="term" value="P:innate immune response"/>
    <property type="evidence" value="ECO:0007669"/>
    <property type="project" value="UniProtKB-KW"/>
</dbReference>
<evidence type="ECO:0000256" key="8">
    <source>
        <dbReference type="ARBA" id="ARBA00023157"/>
    </source>
</evidence>
<dbReference type="GO" id="GO:0006959">
    <property type="term" value="P:humoral immune response"/>
    <property type="evidence" value="ECO:0007669"/>
    <property type="project" value="TreeGrafter"/>
</dbReference>
<dbReference type="CDD" id="cd21806">
    <property type="entry name" value="DEFL_defensin-like"/>
    <property type="match status" value="1"/>
</dbReference>
<dbReference type="Gene3D" id="3.30.30.10">
    <property type="entry name" value="Knottin, scorpion toxin-like"/>
    <property type="match status" value="1"/>
</dbReference>
<proteinExistence type="predicted"/>
<dbReference type="FunFam" id="3.30.30.10:FF:000005">
    <property type="entry name" value="Defensin"/>
    <property type="match status" value="1"/>
</dbReference>
<evidence type="ECO:0000313" key="11">
    <source>
        <dbReference type="EMBL" id="KAK9882226.1"/>
    </source>
</evidence>
<dbReference type="GO" id="GO:0005615">
    <property type="term" value="C:extracellular space"/>
    <property type="evidence" value="ECO:0007669"/>
    <property type="project" value="TreeGrafter"/>
</dbReference>
<gene>
    <name evidence="11" type="ORF">WA026_019741</name>
</gene>
<keyword evidence="8" id="KW-1015">Disulfide bond</keyword>
<dbReference type="EMBL" id="JARQZJ010000073">
    <property type="protein sequence ID" value="KAK9882226.1"/>
    <property type="molecule type" value="Genomic_DNA"/>
</dbReference>
<dbReference type="PANTHER" id="PTHR13645">
    <property type="entry name" value="DEFENSIN"/>
    <property type="match status" value="1"/>
</dbReference>
<protein>
    <recommendedName>
        <fullName evidence="10">Invertebrate defensins family profile domain-containing protein</fullName>
    </recommendedName>
</protein>
<keyword evidence="6" id="KW-0211">Defensin</keyword>
<name>A0AAW1UQW7_9CUCU</name>
<keyword evidence="12" id="KW-1185">Reference proteome</keyword>
<evidence type="ECO:0000256" key="5">
    <source>
        <dbReference type="ARBA" id="ARBA00022859"/>
    </source>
</evidence>
<keyword evidence="2" id="KW-0964">Secreted</keyword>
<dbReference type="SUPFAM" id="SSF57095">
    <property type="entry name" value="Scorpion toxin-like"/>
    <property type="match status" value="1"/>
</dbReference>
<evidence type="ECO:0000256" key="6">
    <source>
        <dbReference type="ARBA" id="ARBA00022940"/>
    </source>
</evidence>
<dbReference type="InterPro" id="IPR001542">
    <property type="entry name" value="Defensin_invertebrate/fungal"/>
</dbReference>
<evidence type="ECO:0000256" key="4">
    <source>
        <dbReference type="ARBA" id="ARBA00022588"/>
    </source>
</evidence>
<keyword evidence="9" id="KW-0732">Signal</keyword>
<evidence type="ECO:0000313" key="12">
    <source>
        <dbReference type="Proteomes" id="UP001431783"/>
    </source>
</evidence>
<dbReference type="PANTHER" id="PTHR13645:SF0">
    <property type="entry name" value="DEFENSIN"/>
    <property type="match status" value="1"/>
</dbReference>
<feature type="signal peptide" evidence="9">
    <location>
        <begin position="1"/>
        <end position="19"/>
    </location>
</feature>
<dbReference type="Pfam" id="PF01097">
    <property type="entry name" value="Defensin_2"/>
    <property type="match status" value="1"/>
</dbReference>
<feature type="domain" description="Invertebrate defensins family profile" evidence="10">
    <location>
        <begin position="40"/>
        <end position="84"/>
    </location>
</feature>
<keyword evidence="7" id="KW-0044">Antibiotic</keyword>
<evidence type="ECO:0000256" key="1">
    <source>
        <dbReference type="ARBA" id="ARBA00004613"/>
    </source>
</evidence>
<comment type="caution">
    <text evidence="11">The sequence shown here is derived from an EMBL/GenBank/DDBJ whole genome shotgun (WGS) entry which is preliminary data.</text>
</comment>
<dbReference type="Proteomes" id="UP001431783">
    <property type="component" value="Unassembled WGS sequence"/>
</dbReference>
<feature type="chain" id="PRO_5043508878" description="Invertebrate defensins family profile domain-containing protein" evidence="9">
    <location>
        <begin position="20"/>
        <end position="84"/>
    </location>
</feature>
<evidence type="ECO:0000256" key="9">
    <source>
        <dbReference type="SAM" id="SignalP"/>
    </source>
</evidence>
<sequence length="84" mass="9350">MKFTISLFFFCAIFALIKALPMSVQEQEVEVESAHSRVRRFTCDVLSAEAKGIKVGHAACAIHCLALRKRGGYCNNRAICVCRN</sequence>
<reference evidence="11 12" key="1">
    <citation type="submission" date="2023-03" db="EMBL/GenBank/DDBJ databases">
        <title>Genome insight into feeding habits of ladybird beetles.</title>
        <authorList>
            <person name="Li H.-S."/>
            <person name="Huang Y.-H."/>
            <person name="Pang H."/>
        </authorList>
    </citation>
    <scope>NUCLEOTIDE SEQUENCE [LARGE SCALE GENOMIC DNA]</scope>
    <source>
        <strain evidence="11">SYSU_2023b</strain>
        <tissue evidence="11">Whole body</tissue>
    </source>
</reference>